<reference evidence="7 8" key="1">
    <citation type="submission" date="2024-05" db="EMBL/GenBank/DDBJ databases">
        <authorList>
            <person name="Wallberg A."/>
        </authorList>
    </citation>
    <scope>NUCLEOTIDE SEQUENCE [LARGE SCALE GENOMIC DNA]</scope>
</reference>
<gene>
    <name evidence="7" type="ORF">MNOR_LOCUS8262</name>
</gene>
<dbReference type="GO" id="GO:0032977">
    <property type="term" value="F:membrane insertase activity"/>
    <property type="evidence" value="ECO:0007669"/>
    <property type="project" value="InterPro"/>
</dbReference>
<organism evidence="7 8">
    <name type="scientific">Meganyctiphanes norvegica</name>
    <name type="common">Northern krill</name>
    <name type="synonym">Thysanopoda norvegica</name>
    <dbReference type="NCBI Taxonomy" id="48144"/>
    <lineage>
        <taxon>Eukaryota</taxon>
        <taxon>Metazoa</taxon>
        <taxon>Ecdysozoa</taxon>
        <taxon>Arthropoda</taxon>
        <taxon>Crustacea</taxon>
        <taxon>Multicrustacea</taxon>
        <taxon>Malacostraca</taxon>
        <taxon>Eumalacostraca</taxon>
        <taxon>Eucarida</taxon>
        <taxon>Euphausiacea</taxon>
        <taxon>Euphausiidae</taxon>
        <taxon>Meganyctiphanes</taxon>
    </lineage>
</organism>
<keyword evidence="2 5" id="KW-0812">Transmembrane</keyword>
<dbReference type="GO" id="GO:0033617">
    <property type="term" value="P:mitochondrial respiratory chain complex IV assembly"/>
    <property type="evidence" value="ECO:0007669"/>
    <property type="project" value="TreeGrafter"/>
</dbReference>
<feature type="domain" description="Membrane insertase YidC/Oxa/ALB C-terminal" evidence="6">
    <location>
        <begin position="147"/>
        <end position="364"/>
    </location>
</feature>
<comment type="subcellular location">
    <subcellularLocation>
        <location evidence="1 5">Membrane</location>
        <topology evidence="1 5">Multi-pass membrane protein</topology>
    </subcellularLocation>
</comment>
<evidence type="ECO:0000313" key="8">
    <source>
        <dbReference type="Proteomes" id="UP001497623"/>
    </source>
</evidence>
<dbReference type="Proteomes" id="UP001497623">
    <property type="component" value="Unassembled WGS sequence"/>
</dbReference>
<dbReference type="GO" id="GO:0032979">
    <property type="term" value="P:protein insertion into mitochondrial inner membrane from matrix"/>
    <property type="evidence" value="ECO:0007669"/>
    <property type="project" value="TreeGrafter"/>
</dbReference>
<evidence type="ECO:0000256" key="5">
    <source>
        <dbReference type="RuleBase" id="RU003945"/>
    </source>
</evidence>
<evidence type="ECO:0000256" key="3">
    <source>
        <dbReference type="ARBA" id="ARBA00022989"/>
    </source>
</evidence>
<evidence type="ECO:0000313" key="7">
    <source>
        <dbReference type="EMBL" id="CAL4070411.1"/>
    </source>
</evidence>
<accession>A0AAV2Q4F2</accession>
<dbReference type="InterPro" id="IPR001708">
    <property type="entry name" value="YidC/ALB3/OXA1/COX18"/>
</dbReference>
<keyword evidence="3" id="KW-1133">Transmembrane helix</keyword>
<evidence type="ECO:0000259" key="6">
    <source>
        <dbReference type="Pfam" id="PF02096"/>
    </source>
</evidence>
<dbReference type="PANTHER" id="PTHR12428:SF65">
    <property type="entry name" value="CYTOCHROME C OXIDASE ASSEMBLY PROTEIN COX18, MITOCHONDRIAL"/>
    <property type="match status" value="1"/>
</dbReference>
<dbReference type="AlphaFoldDB" id="A0AAV2Q4F2"/>
<feature type="non-terminal residue" evidence="7">
    <location>
        <position position="1"/>
    </location>
</feature>
<sequence length="405" mass="46577">IHFTMIWYKIHRTSRSAVRKLDYSARCYSYLINDKRKINHNEACFIFPYKFNHVKKSNCKSNYPFFNPHCGYHALSIKNDKKYEMQILHVCSDPLGKVTNTRHLSLEWLDSLTAAQSGWFQGLARSAAVENVMGSLQAFHDMSHLPWWASIIISTVVLRTTLTLPLSIYQEYILAKVTNLRPKMDKLVIELKRETAFAIKKFGWTEKKARIMYNKSAKKIWDGLIVEENCHPAKAAILVVFQIPLWVSISLSLRNMASMMPHQDTAAQILFMEMSTGGFGWIPNLTEVDHSLVIPVAFGLTNLILTETFVLLRLQEQSKIKKISTNFFRVLSIAMIPIAASVPSCVSLYWLTSSTCALVQRLILLSPMIRHKVGIPYSPLDISHPYQHLWNKLKERRTPFSKEKT</sequence>
<evidence type="ECO:0000256" key="2">
    <source>
        <dbReference type="ARBA" id="ARBA00022692"/>
    </source>
</evidence>
<evidence type="ECO:0000256" key="4">
    <source>
        <dbReference type="ARBA" id="ARBA00023136"/>
    </source>
</evidence>
<keyword evidence="8" id="KW-1185">Reference proteome</keyword>
<proteinExistence type="inferred from homology"/>
<keyword evidence="4" id="KW-0472">Membrane</keyword>
<dbReference type="GO" id="GO:0005743">
    <property type="term" value="C:mitochondrial inner membrane"/>
    <property type="evidence" value="ECO:0007669"/>
    <property type="project" value="TreeGrafter"/>
</dbReference>
<comment type="similarity">
    <text evidence="5">Belongs to the OXA1/ALB3/YidC family.</text>
</comment>
<dbReference type="InterPro" id="IPR028055">
    <property type="entry name" value="YidC/Oxa/ALB_C"/>
</dbReference>
<name>A0AAV2Q4F2_MEGNR</name>
<dbReference type="EMBL" id="CAXKWB010003808">
    <property type="protein sequence ID" value="CAL4070411.1"/>
    <property type="molecule type" value="Genomic_DNA"/>
</dbReference>
<dbReference type="CDD" id="cd20069">
    <property type="entry name" value="5TM_Oxa1-like"/>
    <property type="match status" value="1"/>
</dbReference>
<dbReference type="Pfam" id="PF02096">
    <property type="entry name" value="60KD_IMP"/>
    <property type="match status" value="1"/>
</dbReference>
<dbReference type="PANTHER" id="PTHR12428">
    <property type="entry name" value="OXA1"/>
    <property type="match status" value="1"/>
</dbReference>
<protein>
    <recommendedName>
        <fullName evidence="6">Membrane insertase YidC/Oxa/ALB C-terminal domain-containing protein</fullName>
    </recommendedName>
</protein>
<comment type="caution">
    <text evidence="7">The sequence shown here is derived from an EMBL/GenBank/DDBJ whole genome shotgun (WGS) entry which is preliminary data.</text>
</comment>
<evidence type="ECO:0000256" key="1">
    <source>
        <dbReference type="ARBA" id="ARBA00004141"/>
    </source>
</evidence>